<name>A0A8T0X144_PANVG</name>
<feature type="compositionally biased region" description="Basic and acidic residues" evidence="1">
    <location>
        <begin position="164"/>
        <end position="187"/>
    </location>
</feature>
<reference evidence="2" key="1">
    <citation type="submission" date="2020-05" db="EMBL/GenBank/DDBJ databases">
        <title>WGS assembly of Panicum virgatum.</title>
        <authorList>
            <person name="Lovell J.T."/>
            <person name="Jenkins J."/>
            <person name="Shu S."/>
            <person name="Juenger T.E."/>
            <person name="Schmutz J."/>
        </authorList>
    </citation>
    <scope>NUCLEOTIDE SEQUENCE</scope>
    <source>
        <strain evidence="2">AP13</strain>
    </source>
</reference>
<feature type="region of interest" description="Disordered" evidence="1">
    <location>
        <begin position="61"/>
        <end position="245"/>
    </location>
</feature>
<organism evidence="2 3">
    <name type="scientific">Panicum virgatum</name>
    <name type="common">Blackwell switchgrass</name>
    <dbReference type="NCBI Taxonomy" id="38727"/>
    <lineage>
        <taxon>Eukaryota</taxon>
        <taxon>Viridiplantae</taxon>
        <taxon>Streptophyta</taxon>
        <taxon>Embryophyta</taxon>
        <taxon>Tracheophyta</taxon>
        <taxon>Spermatophyta</taxon>
        <taxon>Magnoliopsida</taxon>
        <taxon>Liliopsida</taxon>
        <taxon>Poales</taxon>
        <taxon>Poaceae</taxon>
        <taxon>PACMAD clade</taxon>
        <taxon>Panicoideae</taxon>
        <taxon>Panicodae</taxon>
        <taxon>Paniceae</taxon>
        <taxon>Panicinae</taxon>
        <taxon>Panicum</taxon>
        <taxon>Panicum sect. Hiantes</taxon>
    </lineage>
</organism>
<comment type="caution">
    <text evidence="2">The sequence shown here is derived from an EMBL/GenBank/DDBJ whole genome shotgun (WGS) entry which is preliminary data.</text>
</comment>
<evidence type="ECO:0000256" key="1">
    <source>
        <dbReference type="SAM" id="MobiDB-lite"/>
    </source>
</evidence>
<keyword evidence="3" id="KW-1185">Reference proteome</keyword>
<sequence length="245" mass="26826">MGAGFPLKLNPWHYYCHSEPAAEASPGQEQHALILKQPTSPVAIGEWTPNIGKLQEILDERTTVVENPDSAPLPPASTIPEHQAASPTPASRAPAATPRKKNQTPVRLTDPTPAPEYTPTKERGIWSTLFHDADAVSPNDSSTGTPSHHHLPPLEPTPSPPPRALEEVRGIKSLTRRPERTSPEPHRGSKIPSTSTTPAASSMAWRTEAQRPTLKETPATPPPQPKKCSRNPNPRRRPRSQRRKQ</sequence>
<feature type="compositionally biased region" description="Pro residues" evidence="1">
    <location>
        <begin position="153"/>
        <end position="163"/>
    </location>
</feature>
<proteinExistence type="predicted"/>
<evidence type="ECO:0000313" key="3">
    <source>
        <dbReference type="Proteomes" id="UP000823388"/>
    </source>
</evidence>
<feature type="compositionally biased region" description="Low complexity" evidence="1">
    <location>
        <begin position="192"/>
        <end position="202"/>
    </location>
</feature>
<accession>A0A8T0X144</accession>
<feature type="compositionally biased region" description="Basic residues" evidence="1">
    <location>
        <begin position="227"/>
        <end position="245"/>
    </location>
</feature>
<evidence type="ECO:0000313" key="2">
    <source>
        <dbReference type="EMBL" id="KAG2655491.1"/>
    </source>
</evidence>
<gene>
    <name evidence="2" type="ORF">PVAP13_1KG019493</name>
</gene>
<dbReference type="AlphaFoldDB" id="A0A8T0X144"/>
<dbReference type="Proteomes" id="UP000823388">
    <property type="component" value="Chromosome 1K"/>
</dbReference>
<protein>
    <submittedName>
        <fullName evidence="2">Uncharacterized protein</fullName>
    </submittedName>
</protein>
<feature type="compositionally biased region" description="Low complexity" evidence="1">
    <location>
        <begin position="84"/>
        <end position="97"/>
    </location>
</feature>
<dbReference type="EMBL" id="CM029037">
    <property type="protein sequence ID" value="KAG2655491.1"/>
    <property type="molecule type" value="Genomic_DNA"/>
</dbReference>